<evidence type="ECO:0000313" key="2">
    <source>
        <dbReference type="EMBL" id="KIH58606.1"/>
    </source>
</evidence>
<gene>
    <name evidence="2" type="ORF">ANCDUO_11183</name>
</gene>
<dbReference type="EMBL" id="KN732923">
    <property type="protein sequence ID" value="KIH58606.1"/>
    <property type="molecule type" value="Genomic_DNA"/>
</dbReference>
<dbReference type="PANTHER" id="PTHR46599">
    <property type="entry name" value="PIGGYBAC TRANSPOSABLE ELEMENT-DERIVED PROTEIN 4"/>
    <property type="match status" value="1"/>
</dbReference>
<evidence type="ECO:0000259" key="1">
    <source>
        <dbReference type="Pfam" id="PF13843"/>
    </source>
</evidence>
<dbReference type="OrthoDB" id="10030973at2759"/>
<proteinExistence type="predicted"/>
<dbReference type="PANTHER" id="PTHR46599:SF3">
    <property type="entry name" value="PIGGYBAC TRANSPOSABLE ELEMENT-DERIVED PROTEIN 4"/>
    <property type="match status" value="1"/>
</dbReference>
<organism evidence="2 3">
    <name type="scientific">Ancylostoma duodenale</name>
    <dbReference type="NCBI Taxonomy" id="51022"/>
    <lineage>
        <taxon>Eukaryota</taxon>
        <taxon>Metazoa</taxon>
        <taxon>Ecdysozoa</taxon>
        <taxon>Nematoda</taxon>
        <taxon>Chromadorea</taxon>
        <taxon>Rhabditida</taxon>
        <taxon>Rhabditina</taxon>
        <taxon>Rhabditomorpha</taxon>
        <taxon>Strongyloidea</taxon>
        <taxon>Ancylostomatidae</taxon>
        <taxon>Ancylostomatinae</taxon>
        <taxon>Ancylostoma</taxon>
    </lineage>
</organism>
<dbReference type="AlphaFoldDB" id="A0A0C2GNN2"/>
<feature type="domain" description="PiggyBac transposable element-derived protein" evidence="1">
    <location>
        <begin position="5"/>
        <end position="98"/>
    </location>
</feature>
<dbReference type="Proteomes" id="UP000054047">
    <property type="component" value="Unassembled WGS sequence"/>
</dbReference>
<dbReference type="InterPro" id="IPR029526">
    <property type="entry name" value="PGBD"/>
</dbReference>
<accession>A0A0C2GNN2</accession>
<protein>
    <recommendedName>
        <fullName evidence="1">PiggyBac transposable element-derived protein domain-containing protein</fullName>
    </recommendedName>
</protein>
<reference evidence="2 3" key="1">
    <citation type="submission" date="2013-12" db="EMBL/GenBank/DDBJ databases">
        <title>Draft genome of the parsitic nematode Ancylostoma duodenale.</title>
        <authorList>
            <person name="Mitreva M."/>
        </authorList>
    </citation>
    <scope>NUCLEOTIDE SEQUENCE [LARGE SCALE GENOMIC DNA]</scope>
    <source>
        <strain evidence="2 3">Zhejiang</strain>
    </source>
</reference>
<dbReference type="Pfam" id="PF13843">
    <property type="entry name" value="DDE_Tnp_1_7"/>
    <property type="match status" value="1"/>
</dbReference>
<evidence type="ECO:0000313" key="3">
    <source>
        <dbReference type="Proteomes" id="UP000054047"/>
    </source>
</evidence>
<sequence length="101" mass="11852">MYKIEFLSLFNKACQGSFRPGRELCIDESLVPFRGRNVFRQYIPSKRYRYGIKLFKMYTKEGYTYRTIVYAGKQLQKRIASVFEEVVMALTEGLLDSGGKR</sequence>
<name>A0A0C2GNN2_9BILA</name>
<keyword evidence="3" id="KW-1185">Reference proteome</keyword>